<protein>
    <submittedName>
        <fullName evidence="1">Uncharacterized protein</fullName>
    </submittedName>
</protein>
<dbReference type="OrthoDB" id="6677240at2759"/>
<gene>
    <name evidence="1" type="ORF">HICCMSTLAB_LOCUS1788</name>
</gene>
<evidence type="ECO:0000313" key="1">
    <source>
        <dbReference type="EMBL" id="CAG5075644.1"/>
    </source>
</evidence>
<accession>A0A8J2EBA8</accession>
<dbReference type="EMBL" id="CAJNRD030001116">
    <property type="protein sequence ID" value="CAG5075644.1"/>
    <property type="molecule type" value="Genomic_DNA"/>
</dbReference>
<dbReference type="Proteomes" id="UP000786811">
    <property type="component" value="Unassembled WGS sequence"/>
</dbReference>
<organism evidence="1 2">
    <name type="scientific">Cotesia congregata</name>
    <name type="common">Parasitoid wasp</name>
    <name type="synonym">Apanteles congregatus</name>
    <dbReference type="NCBI Taxonomy" id="51543"/>
    <lineage>
        <taxon>Eukaryota</taxon>
        <taxon>Metazoa</taxon>
        <taxon>Ecdysozoa</taxon>
        <taxon>Arthropoda</taxon>
        <taxon>Hexapoda</taxon>
        <taxon>Insecta</taxon>
        <taxon>Pterygota</taxon>
        <taxon>Neoptera</taxon>
        <taxon>Endopterygota</taxon>
        <taxon>Hymenoptera</taxon>
        <taxon>Apocrita</taxon>
        <taxon>Ichneumonoidea</taxon>
        <taxon>Braconidae</taxon>
        <taxon>Microgastrinae</taxon>
        <taxon>Cotesia</taxon>
    </lineage>
</organism>
<name>A0A8J2EBA8_COTCN</name>
<dbReference type="AlphaFoldDB" id="A0A8J2EBA8"/>
<evidence type="ECO:0000313" key="2">
    <source>
        <dbReference type="Proteomes" id="UP000786811"/>
    </source>
</evidence>
<keyword evidence="2" id="KW-1185">Reference proteome</keyword>
<proteinExistence type="predicted"/>
<sequence length="178" mass="20146">MLLNVEGSVVVSSLIHTSALAVINLNPGKIATPSRFYLPKPPCSVIPLFYSIFPDKNTRPVYEVMDGNDEHPRPIHQRVPIRDIDDINPEKFTRNPRVQLGESDWRIRKTNKNYPLAVSPLLSQYGNGYPAINSANVNVDTPRVYSYITVNNIHNNRPFGQYKWTHGFDSDPSGNDSR</sequence>
<comment type="caution">
    <text evidence="1">The sequence shown here is derived from an EMBL/GenBank/DDBJ whole genome shotgun (WGS) entry which is preliminary data.</text>
</comment>
<reference evidence="1" key="1">
    <citation type="submission" date="2021-04" db="EMBL/GenBank/DDBJ databases">
        <authorList>
            <person name="Chebbi M.A.C M."/>
        </authorList>
    </citation>
    <scope>NUCLEOTIDE SEQUENCE</scope>
</reference>